<dbReference type="RefSeq" id="WP_148064997.1">
    <property type="nucleotide sequence ID" value="NZ_VRYZ01000006.1"/>
</dbReference>
<dbReference type="AlphaFoldDB" id="A0A5C8ZT30"/>
<name>A0A5C8ZT30_9GAMM</name>
<organism evidence="1 2">
    <name type="scientific">Parahaliea aestuarii</name>
    <dbReference type="NCBI Taxonomy" id="1852021"/>
    <lineage>
        <taxon>Bacteria</taxon>
        <taxon>Pseudomonadati</taxon>
        <taxon>Pseudomonadota</taxon>
        <taxon>Gammaproteobacteria</taxon>
        <taxon>Cellvibrionales</taxon>
        <taxon>Halieaceae</taxon>
        <taxon>Parahaliea</taxon>
    </lineage>
</organism>
<comment type="caution">
    <text evidence="1">The sequence shown here is derived from an EMBL/GenBank/DDBJ whole genome shotgun (WGS) entry which is preliminary data.</text>
</comment>
<dbReference type="SUPFAM" id="SSF48452">
    <property type="entry name" value="TPR-like"/>
    <property type="match status" value="1"/>
</dbReference>
<accession>A0A5C8ZT30</accession>
<proteinExistence type="predicted"/>
<keyword evidence="2" id="KW-1185">Reference proteome</keyword>
<dbReference type="Proteomes" id="UP000321933">
    <property type="component" value="Unassembled WGS sequence"/>
</dbReference>
<dbReference type="OrthoDB" id="5736952at2"/>
<evidence type="ECO:0008006" key="3">
    <source>
        <dbReference type="Google" id="ProtNLM"/>
    </source>
</evidence>
<evidence type="ECO:0000313" key="1">
    <source>
        <dbReference type="EMBL" id="TXS90471.1"/>
    </source>
</evidence>
<dbReference type="InterPro" id="IPR011990">
    <property type="entry name" value="TPR-like_helical_dom_sf"/>
</dbReference>
<sequence>MNTRVGQGLAAGLLVAIAGAAALVVRDTLGAIASVPAMSLMEQWQQAALEAEAAAVAVAEEAATDSPPTLDTIAPLATVTYTPSENDWQLARSSLDNALQLAPDNPELHANLGRLYQFRFENNNLPLDTISESAGHAAAAFQRAAQLRPTWPYHWWDVARTEYVLQRAPGPAFRQALDNVVRFGPWLEDVQLFATDLALEHWPALDASSHQLALQNIDRALQRNPDIVSAMLASYAAWSEVCSSGERQDAALDHLRDYCQSPELRAGISAPPPAG</sequence>
<reference evidence="1 2" key="1">
    <citation type="submission" date="2019-08" db="EMBL/GenBank/DDBJ databases">
        <title>Parahaliea maris sp. nov., isolated from the surface seawater.</title>
        <authorList>
            <person name="Liu Y."/>
        </authorList>
    </citation>
    <scope>NUCLEOTIDE SEQUENCE [LARGE SCALE GENOMIC DNA]</scope>
    <source>
        <strain evidence="1 2">S2-26</strain>
    </source>
</reference>
<dbReference type="EMBL" id="VRYZ01000006">
    <property type="protein sequence ID" value="TXS90471.1"/>
    <property type="molecule type" value="Genomic_DNA"/>
</dbReference>
<dbReference type="Gene3D" id="1.25.40.10">
    <property type="entry name" value="Tetratricopeptide repeat domain"/>
    <property type="match status" value="1"/>
</dbReference>
<protein>
    <recommendedName>
        <fullName evidence="3">Tetratricopeptide repeat protein</fullName>
    </recommendedName>
</protein>
<gene>
    <name evidence="1" type="ORF">FVW59_14105</name>
</gene>
<evidence type="ECO:0000313" key="2">
    <source>
        <dbReference type="Proteomes" id="UP000321933"/>
    </source>
</evidence>